<comment type="caution">
    <text evidence="2">The sequence shown here is derived from an EMBL/GenBank/DDBJ whole genome shotgun (WGS) entry which is preliminary data.</text>
</comment>
<name>A0A5D3C137_CUCMM</name>
<protein>
    <submittedName>
        <fullName evidence="2">Gag-pol polyprotein</fullName>
    </submittedName>
</protein>
<accession>A0A5D3C137</accession>
<dbReference type="AlphaFoldDB" id="A0A5D3C137"/>
<sequence>MIAFLKSVDSRYWKSVPTGWEPPSVKDEAGKTTLKPEITWTKKEDEESFGNSKALNALFNGVDQNVFKLINTSLKMNDDETKEKFNVRVLDLANESFTLSEKITESKMVQKVLRSLPPSSNSSSLSSTNVDFSPRRCDQNQGISYKDRFDKSDKSVRCHECEGYDHFQAECLTYLKRKKKILNITLSDEDTSSDNECEDYGRALIGCKVEGSLEIPNNDEFLLQAIIEPNPNADLESEDIAEDQLPLHIPLLTSNNCCTCGRKIKNY</sequence>
<organism evidence="2 4">
    <name type="scientific">Cucumis melo var. makuwa</name>
    <name type="common">Oriental melon</name>
    <dbReference type="NCBI Taxonomy" id="1194695"/>
    <lineage>
        <taxon>Eukaryota</taxon>
        <taxon>Viridiplantae</taxon>
        <taxon>Streptophyta</taxon>
        <taxon>Embryophyta</taxon>
        <taxon>Tracheophyta</taxon>
        <taxon>Spermatophyta</taxon>
        <taxon>Magnoliopsida</taxon>
        <taxon>eudicotyledons</taxon>
        <taxon>Gunneridae</taxon>
        <taxon>Pentapetalae</taxon>
        <taxon>rosids</taxon>
        <taxon>fabids</taxon>
        <taxon>Cucurbitales</taxon>
        <taxon>Cucurbitaceae</taxon>
        <taxon>Benincaseae</taxon>
        <taxon>Cucumis</taxon>
    </lineage>
</organism>
<dbReference type="OrthoDB" id="116316at2759"/>
<evidence type="ECO:0000313" key="3">
    <source>
        <dbReference type="Proteomes" id="UP000321393"/>
    </source>
</evidence>
<gene>
    <name evidence="2" type="ORF">E5676_scaffold2119G00680</name>
    <name evidence="1" type="ORF">E6C27_scaffold498G00050</name>
</gene>
<reference evidence="3 4" key="1">
    <citation type="submission" date="2019-08" db="EMBL/GenBank/DDBJ databases">
        <title>Draft genome sequences of two oriental melons (Cucumis melo L. var makuwa).</title>
        <authorList>
            <person name="Kwon S.-Y."/>
        </authorList>
    </citation>
    <scope>NUCLEOTIDE SEQUENCE [LARGE SCALE GENOMIC DNA]</scope>
    <source>
        <strain evidence="4">cv. Chang Bougi</strain>
        <strain evidence="3">cv. SW 3</strain>
        <tissue evidence="2">Leaf</tissue>
    </source>
</reference>
<evidence type="ECO:0000313" key="2">
    <source>
        <dbReference type="EMBL" id="TYK04126.1"/>
    </source>
</evidence>
<proteinExistence type="predicted"/>
<dbReference type="EMBL" id="SSTE01013200">
    <property type="protein sequence ID" value="KAA0047417.1"/>
    <property type="molecule type" value="Genomic_DNA"/>
</dbReference>
<dbReference type="Proteomes" id="UP000321393">
    <property type="component" value="Unassembled WGS sequence"/>
</dbReference>
<dbReference type="EMBL" id="SSTD01014757">
    <property type="protein sequence ID" value="TYK04126.1"/>
    <property type="molecule type" value="Genomic_DNA"/>
</dbReference>
<dbReference type="Proteomes" id="UP000321947">
    <property type="component" value="Unassembled WGS sequence"/>
</dbReference>
<evidence type="ECO:0000313" key="1">
    <source>
        <dbReference type="EMBL" id="KAA0047417.1"/>
    </source>
</evidence>
<evidence type="ECO:0000313" key="4">
    <source>
        <dbReference type="Proteomes" id="UP000321947"/>
    </source>
</evidence>